<evidence type="ECO:0000313" key="2">
    <source>
        <dbReference type="EMBL" id="MFD2245050.1"/>
    </source>
</evidence>
<dbReference type="InterPro" id="IPR018490">
    <property type="entry name" value="cNMP-bd_dom_sf"/>
</dbReference>
<accession>A0ABW5CVK6</accession>
<organism evidence="2 3">
    <name type="scientific">Pontibacter ruber</name>
    <dbReference type="NCBI Taxonomy" id="1343895"/>
    <lineage>
        <taxon>Bacteria</taxon>
        <taxon>Pseudomonadati</taxon>
        <taxon>Bacteroidota</taxon>
        <taxon>Cytophagia</taxon>
        <taxon>Cytophagales</taxon>
        <taxon>Hymenobacteraceae</taxon>
        <taxon>Pontibacter</taxon>
    </lineage>
</organism>
<evidence type="ECO:0000259" key="1">
    <source>
        <dbReference type="Pfam" id="PF00027"/>
    </source>
</evidence>
<dbReference type="Pfam" id="PF00027">
    <property type="entry name" value="cNMP_binding"/>
    <property type="match status" value="1"/>
</dbReference>
<keyword evidence="3" id="KW-1185">Reference proteome</keyword>
<evidence type="ECO:0000313" key="3">
    <source>
        <dbReference type="Proteomes" id="UP001597374"/>
    </source>
</evidence>
<feature type="domain" description="Cyclic nucleotide-binding" evidence="1">
    <location>
        <begin position="35"/>
        <end position="120"/>
    </location>
</feature>
<dbReference type="Gene3D" id="2.60.120.10">
    <property type="entry name" value="Jelly Rolls"/>
    <property type="match status" value="1"/>
</dbReference>
<dbReference type="RefSeq" id="WP_250429577.1">
    <property type="nucleotide sequence ID" value="NZ_JALPRR010000002.1"/>
</dbReference>
<name>A0ABW5CVK6_9BACT</name>
<dbReference type="EMBL" id="JBHUIM010000001">
    <property type="protein sequence ID" value="MFD2245050.1"/>
    <property type="molecule type" value="Genomic_DNA"/>
</dbReference>
<reference evidence="3" key="1">
    <citation type="journal article" date="2019" name="Int. J. Syst. Evol. Microbiol.">
        <title>The Global Catalogue of Microorganisms (GCM) 10K type strain sequencing project: providing services to taxonomists for standard genome sequencing and annotation.</title>
        <authorList>
            <consortium name="The Broad Institute Genomics Platform"/>
            <consortium name="The Broad Institute Genome Sequencing Center for Infectious Disease"/>
            <person name="Wu L."/>
            <person name="Ma J."/>
        </authorList>
    </citation>
    <scope>NUCLEOTIDE SEQUENCE [LARGE SCALE GENOMIC DNA]</scope>
    <source>
        <strain evidence="3">CGMCC 4.1782</strain>
    </source>
</reference>
<proteinExistence type="predicted"/>
<dbReference type="InterPro" id="IPR000595">
    <property type="entry name" value="cNMP-bd_dom"/>
</dbReference>
<protein>
    <submittedName>
        <fullName evidence="2">Crp/Fnr family transcriptional regulator</fullName>
    </submittedName>
</protein>
<dbReference type="SUPFAM" id="SSF51206">
    <property type="entry name" value="cAMP-binding domain-like"/>
    <property type="match status" value="1"/>
</dbReference>
<dbReference type="InterPro" id="IPR014710">
    <property type="entry name" value="RmlC-like_jellyroll"/>
</dbReference>
<sequence length="197" mass="22843">MKEDTTFQLLLSSINEKVRLTETEMQVCKSFFTPKKLLKKQLLLQHQEVCHFIAFVVQGILRSYTVDAKGNEHVVQFALEGWWISDNYSFLTGEPSTYNIDALEDAELLLLSRPAMDELLLKVPAMERYFRILMQNSLVALQRRLVGSLSYTAEEKYTNLIRTYPDIAQRVPQHQIASYLGIKPETLSRIRKQLTSR</sequence>
<gene>
    <name evidence="2" type="ORF">ACFSKP_02220</name>
</gene>
<dbReference type="Proteomes" id="UP001597374">
    <property type="component" value="Unassembled WGS sequence"/>
</dbReference>
<comment type="caution">
    <text evidence="2">The sequence shown here is derived from an EMBL/GenBank/DDBJ whole genome shotgun (WGS) entry which is preliminary data.</text>
</comment>